<keyword evidence="2" id="KW-1185">Reference proteome</keyword>
<gene>
    <name evidence="1" type="ORF">PanWU01x14_087420</name>
</gene>
<sequence length="35" mass="3752">MAVVQLDGPGEFTHPEIRAREAKLGITTTATNVEV</sequence>
<comment type="caution">
    <text evidence="1">The sequence shown here is derived from an EMBL/GenBank/DDBJ whole genome shotgun (WGS) entry which is preliminary data.</text>
</comment>
<reference evidence="2" key="1">
    <citation type="submission" date="2016-06" db="EMBL/GenBank/DDBJ databases">
        <title>Parallel loss of symbiosis genes in relatives of nitrogen-fixing non-legume Parasponia.</title>
        <authorList>
            <person name="Van Velzen R."/>
            <person name="Holmer R."/>
            <person name="Bu F."/>
            <person name="Rutten L."/>
            <person name="Van Zeijl A."/>
            <person name="Liu W."/>
            <person name="Santuari L."/>
            <person name="Cao Q."/>
            <person name="Sharma T."/>
            <person name="Shen D."/>
            <person name="Roswanjaya Y."/>
            <person name="Wardhani T."/>
            <person name="Kalhor M.S."/>
            <person name="Jansen J."/>
            <person name="Van den Hoogen J."/>
            <person name="Gungor B."/>
            <person name="Hartog M."/>
            <person name="Hontelez J."/>
            <person name="Verver J."/>
            <person name="Yang W.-C."/>
            <person name="Schijlen E."/>
            <person name="Repin R."/>
            <person name="Schilthuizen M."/>
            <person name="Schranz E."/>
            <person name="Heidstra R."/>
            <person name="Miyata K."/>
            <person name="Fedorova E."/>
            <person name="Kohlen W."/>
            <person name="Bisseling T."/>
            <person name="Smit S."/>
            <person name="Geurts R."/>
        </authorList>
    </citation>
    <scope>NUCLEOTIDE SEQUENCE [LARGE SCALE GENOMIC DNA]</scope>
    <source>
        <strain evidence="2">cv. WU1-14</strain>
    </source>
</reference>
<evidence type="ECO:0000313" key="2">
    <source>
        <dbReference type="Proteomes" id="UP000237105"/>
    </source>
</evidence>
<dbReference type="EMBL" id="JXTB01000055">
    <property type="protein sequence ID" value="PON69619.1"/>
    <property type="molecule type" value="Genomic_DNA"/>
</dbReference>
<accession>A0A2P5D8I2</accession>
<proteinExistence type="predicted"/>
<dbReference type="AlphaFoldDB" id="A0A2P5D8I2"/>
<evidence type="ECO:0000313" key="1">
    <source>
        <dbReference type="EMBL" id="PON69619.1"/>
    </source>
</evidence>
<dbReference type="Proteomes" id="UP000237105">
    <property type="component" value="Unassembled WGS sequence"/>
</dbReference>
<name>A0A2P5D8I2_PARAD</name>
<protein>
    <submittedName>
        <fullName evidence="1">Uncharacterized protein</fullName>
    </submittedName>
</protein>
<organism evidence="1 2">
    <name type="scientific">Parasponia andersonii</name>
    <name type="common">Sponia andersonii</name>
    <dbReference type="NCBI Taxonomy" id="3476"/>
    <lineage>
        <taxon>Eukaryota</taxon>
        <taxon>Viridiplantae</taxon>
        <taxon>Streptophyta</taxon>
        <taxon>Embryophyta</taxon>
        <taxon>Tracheophyta</taxon>
        <taxon>Spermatophyta</taxon>
        <taxon>Magnoliopsida</taxon>
        <taxon>eudicotyledons</taxon>
        <taxon>Gunneridae</taxon>
        <taxon>Pentapetalae</taxon>
        <taxon>rosids</taxon>
        <taxon>fabids</taxon>
        <taxon>Rosales</taxon>
        <taxon>Cannabaceae</taxon>
        <taxon>Parasponia</taxon>
    </lineage>
</organism>